<dbReference type="EMBL" id="WHVL01000002">
    <property type="protein sequence ID" value="MCB8889038.1"/>
    <property type="molecule type" value="Genomic_DNA"/>
</dbReference>
<dbReference type="InterPro" id="IPR001633">
    <property type="entry name" value="EAL_dom"/>
</dbReference>
<evidence type="ECO:0000259" key="3">
    <source>
        <dbReference type="PROSITE" id="PS50887"/>
    </source>
</evidence>
<dbReference type="PANTHER" id="PTHR33121">
    <property type="entry name" value="CYCLIC DI-GMP PHOSPHODIESTERASE PDEF"/>
    <property type="match status" value="1"/>
</dbReference>
<dbReference type="PROSITE" id="PS50046">
    <property type="entry name" value="PHYTOCHROME_2"/>
    <property type="match status" value="1"/>
</dbReference>
<evidence type="ECO:0000259" key="2">
    <source>
        <dbReference type="PROSITE" id="PS50883"/>
    </source>
</evidence>
<name>A0ABS8DRU5_9GAMM</name>
<dbReference type="Gene3D" id="3.30.70.270">
    <property type="match status" value="1"/>
</dbReference>
<sequence>MHSATLTLPSFALDLLRIVAWLAGAELSRQLIGASANTHIARQRRALRLLSESGEAVVNAQDEIAMMQSCCDVAVETGGYAAAWISRPGEPGQADSLKVKAMSDRDGEEIAWCSPRQLMIKRYSRMLARAAFEQGQPVILGQKQDARGVSASLKQTLLMLGVKTFIALPLMFREQPLGVLSCYHAQEEDISEREREVLGELASDIAFGLDSMVRRQTEQRIQHAVTQVATAVSADHGEAFLSRLTAHMADALAAEIGFIAMLDEHDPGIASMVSLHVRGKRQPGVRYRLASVPCEKVVRERECVVLKDAHIQMPAEAEGTLDWVNGYIGRRLDDAQGNPIGVVGVMFEQPLTQTRIARAVLQIFAARVGAELWRQQNEARIRELAYRDEGTRLPNRAALMRHLTQHVDATPSTPLALLLLGLNHFKEVNDTAGHYVGDRVLQEVARRFGEVLGEEHYLARLGGDEFVVLACGMGEEAALALAARLQASLAPPIVIEQHSAEMSAGVGVSLYPGQASTAPRLLRYADIAMYQTKRQPLSVSLFEPWMEQRLREKLHMAKRLGSAIAEKRLELHYQPQVDLRTGALIGAEALARWHDDELGRVSPGEFIPLAEERGMMVALGRCVIEKACRQLAAWQAQGLELTGQLAINVAADQFDDNDLIEALFENCTAYAIPPSALSLELTESGVMVNPEQAVAMTRHCKEQGVGLAIDDFGTGYSSLAYLKRFAVDKIKIDISFIRDMLTSENDRVIVATIIAMAHTLGLATIAEGIERTEQIAPLIAMGCTQGQGYLFDRPLTADQFARRWLEAPASTR</sequence>
<comment type="caution">
    <text evidence="4">The sequence shown here is derived from an EMBL/GenBank/DDBJ whole genome shotgun (WGS) entry which is preliminary data.</text>
</comment>
<dbReference type="SMART" id="SM00267">
    <property type="entry name" value="GGDEF"/>
    <property type="match status" value="1"/>
</dbReference>
<dbReference type="Gene3D" id="3.30.450.40">
    <property type="match status" value="2"/>
</dbReference>
<dbReference type="InterPro" id="IPR016132">
    <property type="entry name" value="Phyto_chromo_attachment"/>
</dbReference>
<dbReference type="InterPro" id="IPR003018">
    <property type="entry name" value="GAF"/>
</dbReference>
<dbReference type="InterPro" id="IPR029787">
    <property type="entry name" value="Nucleotide_cyclase"/>
</dbReference>
<feature type="domain" description="EAL" evidence="2">
    <location>
        <begin position="553"/>
        <end position="808"/>
    </location>
</feature>
<dbReference type="NCBIfam" id="TIGR00254">
    <property type="entry name" value="GGDEF"/>
    <property type="match status" value="1"/>
</dbReference>
<evidence type="ECO:0000259" key="1">
    <source>
        <dbReference type="PROSITE" id="PS50046"/>
    </source>
</evidence>
<dbReference type="InterPro" id="IPR043128">
    <property type="entry name" value="Rev_trsase/Diguanyl_cyclase"/>
</dbReference>
<feature type="domain" description="Phytochrome chromophore attachment site" evidence="1">
    <location>
        <begin position="155"/>
        <end position="204"/>
    </location>
</feature>
<dbReference type="SMART" id="SM00065">
    <property type="entry name" value="GAF"/>
    <property type="match status" value="2"/>
</dbReference>
<protein>
    <submittedName>
        <fullName evidence="4">EAL domain-containing protein</fullName>
    </submittedName>
</protein>
<evidence type="ECO:0000313" key="4">
    <source>
        <dbReference type="EMBL" id="MCB8889038.1"/>
    </source>
</evidence>
<organism evidence="4 5">
    <name type="scientific">Vreelandella malpeensis</name>
    <dbReference type="NCBI Taxonomy" id="1172368"/>
    <lineage>
        <taxon>Bacteria</taxon>
        <taxon>Pseudomonadati</taxon>
        <taxon>Pseudomonadota</taxon>
        <taxon>Gammaproteobacteria</taxon>
        <taxon>Oceanospirillales</taxon>
        <taxon>Halomonadaceae</taxon>
        <taxon>Vreelandella</taxon>
    </lineage>
</organism>
<dbReference type="SMART" id="SM00052">
    <property type="entry name" value="EAL"/>
    <property type="match status" value="1"/>
</dbReference>
<keyword evidence="5" id="KW-1185">Reference proteome</keyword>
<gene>
    <name evidence="4" type="ORF">GEV37_07915</name>
</gene>
<dbReference type="SUPFAM" id="SSF141868">
    <property type="entry name" value="EAL domain-like"/>
    <property type="match status" value="1"/>
</dbReference>
<dbReference type="Pfam" id="PF00990">
    <property type="entry name" value="GGDEF"/>
    <property type="match status" value="1"/>
</dbReference>
<feature type="domain" description="GGDEF" evidence="3">
    <location>
        <begin position="413"/>
        <end position="544"/>
    </location>
</feature>
<dbReference type="PROSITE" id="PS50883">
    <property type="entry name" value="EAL"/>
    <property type="match status" value="1"/>
</dbReference>
<dbReference type="Gene3D" id="3.20.20.450">
    <property type="entry name" value="EAL domain"/>
    <property type="match status" value="1"/>
</dbReference>
<dbReference type="InterPro" id="IPR000160">
    <property type="entry name" value="GGDEF_dom"/>
</dbReference>
<dbReference type="SUPFAM" id="SSF55073">
    <property type="entry name" value="Nucleotide cyclase"/>
    <property type="match status" value="1"/>
</dbReference>
<proteinExistence type="predicted"/>
<evidence type="ECO:0000313" key="5">
    <source>
        <dbReference type="Proteomes" id="UP001319882"/>
    </source>
</evidence>
<dbReference type="InterPro" id="IPR035919">
    <property type="entry name" value="EAL_sf"/>
</dbReference>
<reference evidence="4 5" key="1">
    <citation type="journal article" date="2021" name="Sci. Rep.">
        <title>Genome analysis of a halophilic bacterium Halomonas malpeensis YU-PRIM-29(T) reveals its exopolysaccharide and pigment producing capabilities.</title>
        <authorList>
            <person name="Athmika"/>
            <person name="Ghate S.D."/>
            <person name="Arun A.B."/>
            <person name="Rao S.S."/>
            <person name="Kumar S.T.A."/>
            <person name="Kandiyil M.K."/>
            <person name="Saptami K."/>
            <person name="Rekha P.D."/>
        </authorList>
    </citation>
    <scope>NUCLEOTIDE SEQUENCE [LARGE SCALE GENOMIC DNA]</scope>
    <source>
        <strain evidence="5">prim 29</strain>
    </source>
</reference>
<dbReference type="Proteomes" id="UP001319882">
    <property type="component" value="Unassembled WGS sequence"/>
</dbReference>
<accession>A0ABS8DRU5</accession>
<dbReference type="SUPFAM" id="SSF55781">
    <property type="entry name" value="GAF domain-like"/>
    <property type="match status" value="2"/>
</dbReference>
<dbReference type="Pfam" id="PF00563">
    <property type="entry name" value="EAL"/>
    <property type="match status" value="1"/>
</dbReference>
<dbReference type="InterPro" id="IPR050706">
    <property type="entry name" value="Cyclic-di-GMP_PDE-like"/>
</dbReference>
<dbReference type="PANTHER" id="PTHR33121:SF70">
    <property type="entry name" value="SIGNALING PROTEIN YKOW"/>
    <property type="match status" value="1"/>
</dbReference>
<dbReference type="PROSITE" id="PS50887">
    <property type="entry name" value="GGDEF"/>
    <property type="match status" value="1"/>
</dbReference>
<dbReference type="CDD" id="cd01949">
    <property type="entry name" value="GGDEF"/>
    <property type="match status" value="1"/>
</dbReference>
<dbReference type="CDD" id="cd01948">
    <property type="entry name" value="EAL"/>
    <property type="match status" value="1"/>
</dbReference>
<dbReference type="InterPro" id="IPR029016">
    <property type="entry name" value="GAF-like_dom_sf"/>
</dbReference>
<dbReference type="Pfam" id="PF13185">
    <property type="entry name" value="GAF_2"/>
    <property type="match status" value="1"/>
</dbReference>